<dbReference type="CDD" id="cd00609">
    <property type="entry name" value="AAT_like"/>
    <property type="match status" value="1"/>
</dbReference>
<accession>A0A9Q4GKA1</accession>
<dbReference type="GO" id="GO:0030170">
    <property type="term" value="F:pyridoxal phosphate binding"/>
    <property type="evidence" value="ECO:0007669"/>
    <property type="project" value="InterPro"/>
</dbReference>
<dbReference type="PANTHER" id="PTHR43488:SF2">
    <property type="entry name" value="GLUTAMATE-PYRUVATE AMINOTRANSFERASE ALAA"/>
    <property type="match status" value="1"/>
</dbReference>
<dbReference type="InterPro" id="IPR015424">
    <property type="entry name" value="PyrdxlP-dep_Trfase"/>
</dbReference>
<dbReference type="PANTHER" id="PTHR43488">
    <property type="entry name" value="GLUTAMATE-PYRUVATE AMINOTRANSFERASE ALAA"/>
    <property type="match status" value="1"/>
</dbReference>
<dbReference type="AlphaFoldDB" id="A0A9Q4GKA1"/>
<dbReference type="EC" id="2.6.1.-" evidence="6"/>
<reference evidence="9" key="1">
    <citation type="submission" date="2022-11" db="EMBL/GenBank/DDBJ databases">
        <title>Corynebacterium sp. isolated from Penguins.</title>
        <authorList>
            <person name="Sedlar K."/>
            <person name="Svec P."/>
        </authorList>
    </citation>
    <scope>NUCLEOTIDE SEQUENCE</scope>
    <source>
        <strain evidence="8">P7003</strain>
        <strain evidence="9">P7374</strain>
    </source>
</reference>
<evidence type="ECO:0000259" key="7">
    <source>
        <dbReference type="Pfam" id="PF00155"/>
    </source>
</evidence>
<dbReference type="EMBL" id="JAPMKV010000007">
    <property type="protein sequence ID" value="MCX7445662.1"/>
    <property type="molecule type" value="Genomic_DNA"/>
</dbReference>
<keyword evidence="3 6" id="KW-0032">Aminotransferase</keyword>
<dbReference type="InterPro" id="IPR004839">
    <property type="entry name" value="Aminotransferase_I/II_large"/>
</dbReference>
<evidence type="ECO:0000256" key="4">
    <source>
        <dbReference type="ARBA" id="ARBA00022679"/>
    </source>
</evidence>
<dbReference type="InterPro" id="IPR004838">
    <property type="entry name" value="NHTrfase_class1_PyrdxlP-BS"/>
</dbReference>
<dbReference type="RefSeq" id="WP_200254612.1">
    <property type="nucleotide sequence ID" value="NZ_JAENIQ020000004.1"/>
</dbReference>
<dbReference type="GO" id="GO:0008483">
    <property type="term" value="F:transaminase activity"/>
    <property type="evidence" value="ECO:0007669"/>
    <property type="project" value="UniProtKB-KW"/>
</dbReference>
<dbReference type="SUPFAM" id="SSF53383">
    <property type="entry name" value="PLP-dependent transferases"/>
    <property type="match status" value="1"/>
</dbReference>
<dbReference type="InterPro" id="IPR015422">
    <property type="entry name" value="PyrdxlP-dep_Trfase_small"/>
</dbReference>
<comment type="similarity">
    <text evidence="2 6">Belongs to the class-I pyridoxal-phosphate-dependent aminotransferase family.</text>
</comment>
<evidence type="ECO:0000256" key="3">
    <source>
        <dbReference type="ARBA" id="ARBA00022576"/>
    </source>
</evidence>
<proteinExistence type="inferred from homology"/>
<keyword evidence="5" id="KW-0663">Pyridoxal phosphate</keyword>
<dbReference type="Pfam" id="PF00155">
    <property type="entry name" value="Aminotran_1_2"/>
    <property type="match status" value="1"/>
</dbReference>
<keyword evidence="11" id="KW-1185">Reference proteome</keyword>
<organism evidence="9 10">
    <name type="scientific">Corynebacterium pygosceleis</name>
    <dbReference type="NCBI Taxonomy" id="2800406"/>
    <lineage>
        <taxon>Bacteria</taxon>
        <taxon>Bacillati</taxon>
        <taxon>Actinomycetota</taxon>
        <taxon>Actinomycetes</taxon>
        <taxon>Mycobacteriales</taxon>
        <taxon>Corynebacteriaceae</taxon>
        <taxon>Corynebacterium</taxon>
    </lineage>
</organism>
<evidence type="ECO:0000256" key="2">
    <source>
        <dbReference type="ARBA" id="ARBA00007441"/>
    </source>
</evidence>
<evidence type="ECO:0000256" key="5">
    <source>
        <dbReference type="ARBA" id="ARBA00022898"/>
    </source>
</evidence>
<evidence type="ECO:0000313" key="8">
    <source>
        <dbReference type="EMBL" id="MCX7445662.1"/>
    </source>
</evidence>
<dbReference type="Gene3D" id="3.40.640.10">
    <property type="entry name" value="Type I PLP-dependent aspartate aminotransferase-like (Major domain)"/>
    <property type="match status" value="1"/>
</dbReference>
<comment type="caution">
    <text evidence="9">The sequence shown here is derived from an EMBL/GenBank/DDBJ whole genome shotgun (WGS) entry which is preliminary data.</text>
</comment>
<evidence type="ECO:0000256" key="6">
    <source>
        <dbReference type="RuleBase" id="RU000481"/>
    </source>
</evidence>
<keyword evidence="4 6" id="KW-0808">Transferase</keyword>
<comment type="cofactor">
    <cofactor evidence="1 6">
        <name>pyridoxal 5'-phosphate</name>
        <dbReference type="ChEBI" id="CHEBI:597326"/>
    </cofactor>
</comment>
<sequence length="421" mass="46595">MTDATPTSSDPTNGNGRRLIRHARRLDNVAYEIRGPISAEAERLERQGTEILKLNTGNPEIFGFRAPEAAVRSIIDNIGTAQGYSTAKGVPEVRESIVRRYAEVPGFPEFDVEDVFLGNGVSELILMVTAGLLSPGDEVLVPMPDYPLWTAATSLAGGTAVHYRCDEDADWNPDLEDLRSKVSDRTRAIVVVNPNNPTGAVYSREILEGIVRVARENDLLLLSDEIYDRILYDDAEHISVATLAPDLLTITFNGLSKAYLAAGYRAGWMVLTGPKDHATEYIQGLELLAGTRLCSNVPAQYAIPAALETHQDIFDLTAHRGRLLEQRDIAYEGINSIDGLSTVKPMGALYNFARIDRNVHDIHDDAKLMLDLLRQEHILLVQGTGFNWDAPDHFRVVTLPPKDQLSEAIERLGNFLAHYRQ</sequence>
<dbReference type="Gene3D" id="3.90.1150.10">
    <property type="entry name" value="Aspartate Aminotransferase, domain 1"/>
    <property type="match status" value="1"/>
</dbReference>
<dbReference type="Proteomes" id="UP001081709">
    <property type="component" value="Unassembled WGS sequence"/>
</dbReference>
<protein>
    <recommendedName>
        <fullName evidence="6">Aminotransferase</fullName>
        <ecNumber evidence="6">2.6.1.-</ecNumber>
    </recommendedName>
</protein>
<evidence type="ECO:0000313" key="9">
    <source>
        <dbReference type="EMBL" id="MCX7468964.1"/>
    </source>
</evidence>
<name>A0A9Q4GKA1_9CORY</name>
<dbReference type="InterPro" id="IPR051926">
    <property type="entry name" value="Ala_Aminotransferase"/>
</dbReference>
<feature type="domain" description="Aminotransferase class I/classII large" evidence="7">
    <location>
        <begin position="50"/>
        <end position="412"/>
    </location>
</feature>
<dbReference type="PROSITE" id="PS00105">
    <property type="entry name" value="AA_TRANSFER_CLASS_1"/>
    <property type="match status" value="1"/>
</dbReference>
<dbReference type="EMBL" id="JAPMKU010000004">
    <property type="protein sequence ID" value="MCX7468964.1"/>
    <property type="molecule type" value="Genomic_DNA"/>
</dbReference>
<evidence type="ECO:0000313" key="11">
    <source>
        <dbReference type="Proteomes" id="UP001081709"/>
    </source>
</evidence>
<gene>
    <name evidence="8" type="ORF">OS125_10490</name>
    <name evidence="9" type="ORF">OS129_08770</name>
</gene>
<evidence type="ECO:0000313" key="10">
    <source>
        <dbReference type="Proteomes" id="UP001071478"/>
    </source>
</evidence>
<evidence type="ECO:0000256" key="1">
    <source>
        <dbReference type="ARBA" id="ARBA00001933"/>
    </source>
</evidence>
<dbReference type="InterPro" id="IPR015421">
    <property type="entry name" value="PyrdxlP-dep_Trfase_major"/>
</dbReference>
<dbReference type="Proteomes" id="UP001071478">
    <property type="component" value="Unassembled WGS sequence"/>
</dbReference>